<comment type="caution">
    <text evidence="3">The sequence shown here is derived from an EMBL/GenBank/DDBJ whole genome shotgun (WGS) entry which is preliminary data.</text>
</comment>
<accession>A0A139HKS7</accession>
<feature type="compositionally biased region" description="Basic residues" evidence="1">
    <location>
        <begin position="72"/>
        <end position="81"/>
    </location>
</feature>
<keyword evidence="2" id="KW-0732">Signal</keyword>
<evidence type="ECO:0000256" key="2">
    <source>
        <dbReference type="SAM" id="SignalP"/>
    </source>
</evidence>
<organism evidence="3 4">
    <name type="scientific">Pseudocercospora musae</name>
    <dbReference type="NCBI Taxonomy" id="113226"/>
    <lineage>
        <taxon>Eukaryota</taxon>
        <taxon>Fungi</taxon>
        <taxon>Dikarya</taxon>
        <taxon>Ascomycota</taxon>
        <taxon>Pezizomycotina</taxon>
        <taxon>Dothideomycetes</taxon>
        <taxon>Dothideomycetidae</taxon>
        <taxon>Mycosphaerellales</taxon>
        <taxon>Mycosphaerellaceae</taxon>
        <taxon>Pseudocercospora</taxon>
    </lineage>
</organism>
<dbReference type="AlphaFoldDB" id="A0A139HKS7"/>
<evidence type="ECO:0000313" key="4">
    <source>
        <dbReference type="Proteomes" id="UP000073492"/>
    </source>
</evidence>
<feature type="compositionally biased region" description="Basic and acidic residues" evidence="1">
    <location>
        <begin position="92"/>
        <end position="103"/>
    </location>
</feature>
<feature type="region of interest" description="Disordered" evidence="1">
    <location>
        <begin position="30"/>
        <end position="103"/>
    </location>
</feature>
<gene>
    <name evidence="3" type="ORF">AC579_10629</name>
</gene>
<feature type="signal peptide" evidence="2">
    <location>
        <begin position="1"/>
        <end position="21"/>
    </location>
</feature>
<dbReference type="Proteomes" id="UP000073492">
    <property type="component" value="Unassembled WGS sequence"/>
</dbReference>
<evidence type="ECO:0000313" key="3">
    <source>
        <dbReference type="EMBL" id="KXT02987.1"/>
    </source>
</evidence>
<dbReference type="EMBL" id="LFZO01000614">
    <property type="protein sequence ID" value="KXT02987.1"/>
    <property type="molecule type" value="Genomic_DNA"/>
</dbReference>
<protein>
    <submittedName>
        <fullName evidence="3">Uncharacterized protein</fullName>
    </submittedName>
</protein>
<sequence>MWTVLLSGFVASSPILPASLAHQGCRLKGSPSLEQGRRQVPGLLDLSSEPTLGGEFGSSRREQQTSLELPQRRARQARAPRPRAAALSLVRATERKEKQDREAVMNCDPLDPALFYV</sequence>
<evidence type="ECO:0000256" key="1">
    <source>
        <dbReference type="SAM" id="MobiDB-lite"/>
    </source>
</evidence>
<proteinExistence type="predicted"/>
<name>A0A139HKS7_9PEZI</name>
<keyword evidence="4" id="KW-1185">Reference proteome</keyword>
<feature type="chain" id="PRO_5007297008" evidence="2">
    <location>
        <begin position="22"/>
        <end position="117"/>
    </location>
</feature>
<reference evidence="3 4" key="1">
    <citation type="submission" date="2015-07" db="EMBL/GenBank/DDBJ databases">
        <title>Comparative genomics of the Sigatoka disease complex on banana suggests a link between parallel evolutionary changes in Pseudocercospora fijiensis and Pseudocercospora eumusae and increased virulence on the banana host.</title>
        <authorList>
            <person name="Chang T.-C."/>
            <person name="Salvucci A."/>
            <person name="Crous P.W."/>
            <person name="Stergiopoulos I."/>
        </authorList>
    </citation>
    <scope>NUCLEOTIDE SEQUENCE [LARGE SCALE GENOMIC DNA]</scope>
    <source>
        <strain evidence="3 4">CBS 116634</strain>
    </source>
</reference>